<dbReference type="PANTHER" id="PTHR31859:SF9">
    <property type="entry name" value="TETRATRICOPEPTIDE REPEAT PROTEIN 39B"/>
    <property type="match status" value="1"/>
</dbReference>
<feature type="region of interest" description="Disordered" evidence="1">
    <location>
        <begin position="594"/>
        <end position="617"/>
    </location>
</feature>
<proteinExistence type="predicted"/>
<dbReference type="SUPFAM" id="SSF48452">
    <property type="entry name" value="TPR-like"/>
    <property type="match status" value="2"/>
</dbReference>
<dbReference type="EMBL" id="JACSDZ010000002">
    <property type="protein sequence ID" value="KAF7414726.1"/>
    <property type="molecule type" value="Genomic_DNA"/>
</dbReference>
<dbReference type="Proteomes" id="UP000617340">
    <property type="component" value="Unassembled WGS sequence"/>
</dbReference>
<comment type="caution">
    <text evidence="2">The sequence shown here is derived from an EMBL/GenBank/DDBJ whole genome shotgun (WGS) entry which is preliminary data.</text>
</comment>
<dbReference type="AlphaFoldDB" id="A0A834NNN2"/>
<protein>
    <recommendedName>
        <fullName evidence="4">Tetratricopeptide repeat protein 39B</fullName>
    </recommendedName>
</protein>
<keyword evidence="3" id="KW-1185">Reference proteome</keyword>
<dbReference type="InterPro" id="IPR011990">
    <property type="entry name" value="TPR-like_helical_dom_sf"/>
</dbReference>
<dbReference type="InterPro" id="IPR019412">
    <property type="entry name" value="IML2/TPR_39"/>
</dbReference>
<sequence length="617" mass="71838">MSDIEAEDEFQDAQEFPTTSTSMDLDTAIMESRKAIYYFFNNDFDQAKKIMEPWANSSMYHSLGTSVFAFLEAILTFEQKYIEKASEALKQCINVCSKHRKYTTITQNIGKMVKKTNYGAYTIEEVHAELCYAESLLLKSMLTFVEDETLVSFVKAGLKIRTCFLSYKECLTILNNRKWENEIQKLHFESGVRMGIGTFNLMISLLPARIIKLLEFIGFSGDKEYGINELEAGYTERRGLRQILCVMTLLSYNLYACFILSHADGNLDWCEKALDEELNSYPNGVWFLFFKGRLELVRGNIEDSIEWYKKSWKSQNVWPQFHCACYWELMWAHCIKQQWSEAADYANKLANESKWSRTIYLYQKATILLMQNPNTDEKYIINNLMMQAPTYKQRIAGKSLPIEKFIVKKVERYFAQKKNLILPVFELMYLWNLFRIIGKRRDLIVNMYKKIEDEEKVLNSAPKTEYHADNEALLLLLKGACLRQMGHHALSEHCLKQVIQLEKSIKEDTYLLPYATVELALLAEDQEDIQTAVTYLEDAKKNYTGYLLETRLHFRTHSDIMRLTGKKTEDLISNKQENRIQQQQKDNAVVNSVINDDSNSDSKVNAKFRNSPIVTSL</sequence>
<accession>A0A834NNN2</accession>
<evidence type="ECO:0000313" key="2">
    <source>
        <dbReference type="EMBL" id="KAF7414726.1"/>
    </source>
</evidence>
<dbReference type="Gene3D" id="1.25.40.10">
    <property type="entry name" value="Tetratricopeptide repeat domain"/>
    <property type="match status" value="2"/>
</dbReference>
<evidence type="ECO:0008006" key="4">
    <source>
        <dbReference type="Google" id="ProtNLM"/>
    </source>
</evidence>
<evidence type="ECO:0000256" key="1">
    <source>
        <dbReference type="SAM" id="MobiDB-lite"/>
    </source>
</evidence>
<organism evidence="2 3">
    <name type="scientific">Vespula germanica</name>
    <name type="common">German yellow jacket</name>
    <name type="synonym">Paravespula germanica</name>
    <dbReference type="NCBI Taxonomy" id="30212"/>
    <lineage>
        <taxon>Eukaryota</taxon>
        <taxon>Metazoa</taxon>
        <taxon>Ecdysozoa</taxon>
        <taxon>Arthropoda</taxon>
        <taxon>Hexapoda</taxon>
        <taxon>Insecta</taxon>
        <taxon>Pterygota</taxon>
        <taxon>Neoptera</taxon>
        <taxon>Endopterygota</taxon>
        <taxon>Hymenoptera</taxon>
        <taxon>Apocrita</taxon>
        <taxon>Aculeata</taxon>
        <taxon>Vespoidea</taxon>
        <taxon>Vespidae</taxon>
        <taxon>Vespinae</taxon>
        <taxon>Vespula</taxon>
    </lineage>
</organism>
<dbReference type="Pfam" id="PF10300">
    <property type="entry name" value="Iml2-TPR_39"/>
    <property type="match status" value="1"/>
</dbReference>
<gene>
    <name evidence="2" type="ORF">HZH68_003215</name>
</gene>
<evidence type="ECO:0000313" key="3">
    <source>
        <dbReference type="Proteomes" id="UP000617340"/>
    </source>
</evidence>
<feature type="compositionally biased region" description="Low complexity" evidence="1">
    <location>
        <begin position="594"/>
        <end position="607"/>
    </location>
</feature>
<name>A0A834NNN2_VESGE</name>
<dbReference type="PANTHER" id="PTHR31859">
    <property type="entry name" value="TETRATRICOPEPTIDE REPEAT PROTEIN 39 FAMILY MEMBER"/>
    <property type="match status" value="1"/>
</dbReference>
<reference evidence="2" key="1">
    <citation type="journal article" date="2020" name="G3 (Bethesda)">
        <title>High-Quality Assemblies for Three Invasive Social Wasps from the &lt;i&gt;Vespula&lt;/i&gt; Genus.</title>
        <authorList>
            <person name="Harrop T.W.R."/>
            <person name="Guhlin J."/>
            <person name="McLaughlin G.M."/>
            <person name="Permina E."/>
            <person name="Stockwell P."/>
            <person name="Gilligan J."/>
            <person name="Le Lec M.F."/>
            <person name="Gruber M.A.M."/>
            <person name="Quinn O."/>
            <person name="Lovegrove M."/>
            <person name="Duncan E.J."/>
            <person name="Remnant E.J."/>
            <person name="Van Eeckhoven J."/>
            <person name="Graham B."/>
            <person name="Knapp R.A."/>
            <person name="Langford K.W."/>
            <person name="Kronenberg Z."/>
            <person name="Press M.O."/>
            <person name="Eacker S.M."/>
            <person name="Wilson-Rankin E.E."/>
            <person name="Purcell J."/>
            <person name="Lester P.J."/>
            <person name="Dearden P.K."/>
        </authorList>
    </citation>
    <scope>NUCLEOTIDE SEQUENCE</scope>
    <source>
        <strain evidence="2">Linc-1</strain>
    </source>
</reference>